<comment type="caution">
    <text evidence="1">The sequence shown here is derived from an EMBL/GenBank/DDBJ whole genome shotgun (WGS) entry which is preliminary data.</text>
</comment>
<protein>
    <submittedName>
        <fullName evidence="1">Uncharacterized protein</fullName>
    </submittedName>
</protein>
<proteinExistence type="predicted"/>
<keyword evidence="2" id="KW-1185">Reference proteome</keyword>
<dbReference type="Proteomes" id="UP001500051">
    <property type="component" value="Unassembled WGS sequence"/>
</dbReference>
<organism evidence="1 2">
    <name type="scientific">Microlunatus aurantiacus</name>
    <dbReference type="NCBI Taxonomy" id="446786"/>
    <lineage>
        <taxon>Bacteria</taxon>
        <taxon>Bacillati</taxon>
        <taxon>Actinomycetota</taxon>
        <taxon>Actinomycetes</taxon>
        <taxon>Propionibacteriales</taxon>
        <taxon>Propionibacteriaceae</taxon>
        <taxon>Microlunatus</taxon>
    </lineage>
</organism>
<dbReference type="EMBL" id="BAAAYX010000011">
    <property type="protein sequence ID" value="GAA3707585.1"/>
    <property type="molecule type" value="Genomic_DNA"/>
</dbReference>
<evidence type="ECO:0000313" key="2">
    <source>
        <dbReference type="Proteomes" id="UP001500051"/>
    </source>
</evidence>
<gene>
    <name evidence="1" type="ORF">GCM10022204_26890</name>
</gene>
<accession>A0ABP7DQN5</accession>
<name>A0ABP7DQN5_9ACTN</name>
<sequence>MLATSPELDQVRFLRGLELGRLPPQAALGLGDGEPLAGAGPGEVGLDYVDNSGLSSRMRGTDRIQAVVWPVAGRVHPNQ</sequence>
<evidence type="ECO:0000313" key="1">
    <source>
        <dbReference type="EMBL" id="GAA3707585.1"/>
    </source>
</evidence>
<reference evidence="2" key="1">
    <citation type="journal article" date="2019" name="Int. J. Syst. Evol. Microbiol.">
        <title>The Global Catalogue of Microorganisms (GCM) 10K type strain sequencing project: providing services to taxonomists for standard genome sequencing and annotation.</title>
        <authorList>
            <consortium name="The Broad Institute Genomics Platform"/>
            <consortium name="The Broad Institute Genome Sequencing Center for Infectious Disease"/>
            <person name="Wu L."/>
            <person name="Ma J."/>
        </authorList>
    </citation>
    <scope>NUCLEOTIDE SEQUENCE [LARGE SCALE GENOMIC DNA]</scope>
    <source>
        <strain evidence="2">JCM 16548</strain>
    </source>
</reference>